<accession>A0A0N8D7Q3</accession>
<evidence type="ECO:0000313" key="1">
    <source>
        <dbReference type="EMBL" id="JAN75032.1"/>
    </source>
</evidence>
<organism evidence="1">
    <name type="scientific">Daphnia magna</name>
    <dbReference type="NCBI Taxonomy" id="35525"/>
    <lineage>
        <taxon>Eukaryota</taxon>
        <taxon>Metazoa</taxon>
        <taxon>Ecdysozoa</taxon>
        <taxon>Arthropoda</taxon>
        <taxon>Crustacea</taxon>
        <taxon>Branchiopoda</taxon>
        <taxon>Diplostraca</taxon>
        <taxon>Cladocera</taxon>
        <taxon>Anomopoda</taxon>
        <taxon>Daphniidae</taxon>
        <taxon>Daphnia</taxon>
    </lineage>
</organism>
<sequence length="96" mass="11118">MRLTVFHGTYPTSSITKQVTVHVSHAINYCFRIFLINGSYTEYVSKRKVRAVYVFVWLPWLLYFGLGKTRIARLPFACSSPSMMSPVKYWVGGYLL</sequence>
<dbReference type="EMBL" id="GDIQ01019705">
    <property type="protein sequence ID" value="JAN75032.1"/>
    <property type="molecule type" value="Transcribed_RNA"/>
</dbReference>
<dbReference type="AlphaFoldDB" id="A0A0N8D7Q3"/>
<reference evidence="1" key="1">
    <citation type="submission" date="2015-10" db="EMBL/GenBank/DDBJ databases">
        <title>EvidentialGene: Evidence-directed Construction of Complete mRNA Transcriptomes without Genomes.</title>
        <authorList>
            <person name="Gilbert D.G."/>
        </authorList>
    </citation>
    <scope>NUCLEOTIDE SEQUENCE</scope>
</reference>
<protein>
    <submittedName>
        <fullName evidence="1">Uncharacterized protein</fullName>
    </submittedName>
</protein>
<proteinExistence type="predicted"/>
<name>A0A0N8D7Q3_9CRUS</name>